<reference evidence="1 2" key="1">
    <citation type="journal article" date="2013" name="Nat. Genet.">
        <title>The high-quality draft genome of peach (Prunus persica) identifies unique patterns of genetic diversity, domestication and genome evolution.</title>
        <authorList>
            <consortium name="International Peach Genome Initiative"/>
            <person name="Verde I."/>
            <person name="Abbott A.G."/>
            <person name="Scalabrin S."/>
            <person name="Jung S."/>
            <person name="Shu S."/>
            <person name="Marroni F."/>
            <person name="Zhebentyayeva T."/>
            <person name="Dettori M.T."/>
            <person name="Grimwood J."/>
            <person name="Cattonaro F."/>
            <person name="Zuccolo A."/>
            <person name="Rossini L."/>
            <person name="Jenkins J."/>
            <person name="Vendramin E."/>
            <person name="Meisel L.A."/>
            <person name="Decroocq V."/>
            <person name="Sosinski B."/>
            <person name="Prochnik S."/>
            <person name="Mitros T."/>
            <person name="Policriti A."/>
            <person name="Cipriani G."/>
            <person name="Dondini L."/>
            <person name="Ficklin S."/>
            <person name="Goodstein D.M."/>
            <person name="Xuan P."/>
            <person name="Del Fabbro C."/>
            <person name="Aramini V."/>
            <person name="Copetti D."/>
            <person name="Gonzalez S."/>
            <person name="Horner D.S."/>
            <person name="Falchi R."/>
            <person name="Lucas S."/>
            <person name="Mica E."/>
            <person name="Maldonado J."/>
            <person name="Lazzari B."/>
            <person name="Bielenberg D."/>
            <person name="Pirona R."/>
            <person name="Miculan M."/>
            <person name="Barakat A."/>
            <person name="Testolin R."/>
            <person name="Stella A."/>
            <person name="Tartarini S."/>
            <person name="Tonutti P."/>
            <person name="Arus P."/>
            <person name="Orellana A."/>
            <person name="Wells C."/>
            <person name="Main D."/>
            <person name="Vizzotto G."/>
            <person name="Silva H."/>
            <person name="Salamini F."/>
            <person name="Schmutz J."/>
            <person name="Morgante M."/>
            <person name="Rokhsar D.S."/>
        </authorList>
    </citation>
    <scope>NUCLEOTIDE SEQUENCE [LARGE SCALE GENOMIC DNA]</scope>
    <source>
        <strain evidence="2">cv. Nemared</strain>
    </source>
</reference>
<protein>
    <recommendedName>
        <fullName evidence="3">BAH domain-containing protein</fullName>
    </recommendedName>
</protein>
<evidence type="ECO:0000313" key="2">
    <source>
        <dbReference type="Proteomes" id="UP000006882"/>
    </source>
</evidence>
<organism evidence="1 2">
    <name type="scientific">Prunus persica</name>
    <name type="common">Peach</name>
    <name type="synonym">Amygdalus persica</name>
    <dbReference type="NCBI Taxonomy" id="3760"/>
    <lineage>
        <taxon>Eukaryota</taxon>
        <taxon>Viridiplantae</taxon>
        <taxon>Streptophyta</taxon>
        <taxon>Embryophyta</taxon>
        <taxon>Tracheophyta</taxon>
        <taxon>Spermatophyta</taxon>
        <taxon>Magnoliopsida</taxon>
        <taxon>eudicotyledons</taxon>
        <taxon>Gunneridae</taxon>
        <taxon>Pentapetalae</taxon>
        <taxon>rosids</taxon>
        <taxon>fabids</taxon>
        <taxon>Rosales</taxon>
        <taxon>Rosaceae</taxon>
        <taxon>Amygdaloideae</taxon>
        <taxon>Amygdaleae</taxon>
        <taxon>Prunus</taxon>
    </lineage>
</organism>
<proteinExistence type="predicted"/>
<gene>
    <name evidence="1" type="ORF">PRUPE_2G036000</name>
</gene>
<dbReference type="Proteomes" id="UP000006882">
    <property type="component" value="Chromosome G2"/>
</dbReference>
<accession>A0A251QAN5</accession>
<dbReference type="InterPro" id="IPR043151">
    <property type="entry name" value="BAH_sf"/>
</dbReference>
<keyword evidence="2" id="KW-1185">Reference proteome</keyword>
<dbReference type="STRING" id="3760.A0A251QAN5"/>
<dbReference type="Gene3D" id="2.30.30.490">
    <property type="match status" value="1"/>
</dbReference>
<sequence length="203" mass="23261">MAKTRPERKDVDSYTIRGNNKVDDWSNVKVRVRSYYRPEESIGGRRNADTIEGKCRVHSLKNYAKLENVGAENYYCRFEYKVDAGELAPDIVAVHCKCEMPYNPDELMPQSQNAFSASPEADAKVLPLPFLEASVTFTEDFQDLAGQWAAIEKNYKEAEVYKNTFSTSVRDLEQERKACSLKYQQLQQVKTEIVARLQKQLAS</sequence>
<dbReference type="AlphaFoldDB" id="A0A251QAN5"/>
<dbReference type="PANTHER" id="PTHR46364">
    <property type="entry name" value="OS08G0421900 PROTEIN"/>
    <property type="match status" value="1"/>
</dbReference>
<name>A0A251QAN5_PRUPE</name>
<dbReference type="Gramene" id="ONI20833">
    <property type="protein sequence ID" value="ONI20833"/>
    <property type="gene ID" value="PRUPE_2G036000"/>
</dbReference>
<evidence type="ECO:0000313" key="1">
    <source>
        <dbReference type="EMBL" id="ONI20833.1"/>
    </source>
</evidence>
<dbReference type="EMBL" id="CM007652">
    <property type="protein sequence ID" value="ONI20833.1"/>
    <property type="molecule type" value="Genomic_DNA"/>
</dbReference>
<evidence type="ECO:0008006" key="3">
    <source>
        <dbReference type="Google" id="ProtNLM"/>
    </source>
</evidence>